<evidence type="ECO:0000259" key="2">
    <source>
        <dbReference type="Pfam" id="PF13458"/>
    </source>
</evidence>
<feature type="non-terminal residue" evidence="3">
    <location>
        <position position="1"/>
    </location>
</feature>
<dbReference type="InterPro" id="IPR028082">
    <property type="entry name" value="Peripla_BP_I"/>
</dbReference>
<dbReference type="EMBL" id="BARW01002533">
    <property type="protein sequence ID" value="GAI71879.1"/>
    <property type="molecule type" value="Genomic_DNA"/>
</dbReference>
<protein>
    <recommendedName>
        <fullName evidence="2">Leucine-binding protein domain-containing protein</fullName>
    </recommendedName>
</protein>
<dbReference type="InterPro" id="IPR028081">
    <property type="entry name" value="Leu-bd"/>
</dbReference>
<accession>X1SVM5</accession>
<gene>
    <name evidence="3" type="ORF">S12H4_07002</name>
</gene>
<name>X1SVM5_9ZZZZ</name>
<evidence type="ECO:0000256" key="1">
    <source>
        <dbReference type="ARBA" id="ARBA00022729"/>
    </source>
</evidence>
<evidence type="ECO:0000313" key="3">
    <source>
        <dbReference type="EMBL" id="GAI71879.1"/>
    </source>
</evidence>
<reference evidence="3" key="1">
    <citation type="journal article" date="2014" name="Front. Microbiol.">
        <title>High frequency of phylogenetically diverse reductive dehalogenase-homologous genes in deep subseafloor sedimentary metagenomes.</title>
        <authorList>
            <person name="Kawai M."/>
            <person name="Futagami T."/>
            <person name="Toyoda A."/>
            <person name="Takaki Y."/>
            <person name="Nishi S."/>
            <person name="Hori S."/>
            <person name="Arai W."/>
            <person name="Tsubouchi T."/>
            <person name="Morono Y."/>
            <person name="Uchiyama I."/>
            <person name="Ito T."/>
            <person name="Fujiyama A."/>
            <person name="Inagaki F."/>
            <person name="Takami H."/>
        </authorList>
    </citation>
    <scope>NUCLEOTIDE SEQUENCE</scope>
    <source>
        <strain evidence="3">Expedition CK06-06</strain>
    </source>
</reference>
<keyword evidence="1" id="KW-0732">Signal</keyword>
<proteinExistence type="predicted"/>
<dbReference type="AlphaFoldDB" id="X1SVM5"/>
<organism evidence="3">
    <name type="scientific">marine sediment metagenome</name>
    <dbReference type="NCBI Taxonomy" id="412755"/>
    <lineage>
        <taxon>unclassified sequences</taxon>
        <taxon>metagenomes</taxon>
        <taxon>ecological metagenomes</taxon>
    </lineage>
</organism>
<dbReference type="Gene3D" id="3.40.50.2300">
    <property type="match status" value="1"/>
</dbReference>
<dbReference type="Pfam" id="PF13458">
    <property type="entry name" value="Peripla_BP_6"/>
    <property type="match status" value="1"/>
</dbReference>
<feature type="domain" description="Leucine-binding protein" evidence="2">
    <location>
        <begin position="8"/>
        <end position="105"/>
    </location>
</feature>
<sequence>VMLYGTTYSNMGGAKITGEYGAENIYTLADHDPTSEAWKDFVKKWKAKYGEKAYPEAYTNNYYQVIYWIKEVYEKAGTKDPDVIIDLMQKTSFQNVCISPMGPLDGYGNNKGAKGAIIKFVPGSSDLDPTFGLHPELVRVYETPESTMLEILDELKGFKKLESGEKYERSQ</sequence>
<comment type="caution">
    <text evidence="3">The sequence shown here is derived from an EMBL/GenBank/DDBJ whole genome shotgun (WGS) entry which is preliminary data.</text>
</comment>
<dbReference type="SUPFAM" id="SSF53822">
    <property type="entry name" value="Periplasmic binding protein-like I"/>
    <property type="match status" value="1"/>
</dbReference>